<dbReference type="EMBL" id="JAKREW010000045">
    <property type="protein sequence ID" value="MCG7508521.1"/>
    <property type="molecule type" value="Genomic_DNA"/>
</dbReference>
<keyword evidence="8" id="KW-0255">Endonuclease</keyword>
<dbReference type="PANTHER" id="PTHR10642">
    <property type="entry name" value="RIBONUCLEASE H1"/>
    <property type="match status" value="1"/>
</dbReference>
<comment type="caution">
    <text evidence="12">The sequence shown here is derived from an EMBL/GenBank/DDBJ whole genome shotgun (WGS) entry which is preliminary data.</text>
</comment>
<dbReference type="InterPro" id="IPR012337">
    <property type="entry name" value="RNaseH-like_sf"/>
</dbReference>
<dbReference type="PROSITE" id="PS50879">
    <property type="entry name" value="RNASE_H_1"/>
    <property type="match status" value="1"/>
</dbReference>
<dbReference type="Pfam" id="PF00075">
    <property type="entry name" value="RNase_H"/>
    <property type="match status" value="1"/>
</dbReference>
<comment type="similarity">
    <text evidence="3">Belongs to the RNase H family.</text>
</comment>
<organism evidence="12 13">
    <name type="scientific">Mesorhizobium retamae</name>
    <dbReference type="NCBI Taxonomy" id="2912854"/>
    <lineage>
        <taxon>Bacteria</taxon>
        <taxon>Pseudomonadati</taxon>
        <taxon>Pseudomonadota</taxon>
        <taxon>Alphaproteobacteria</taxon>
        <taxon>Hyphomicrobiales</taxon>
        <taxon>Phyllobacteriaceae</taxon>
        <taxon>Mesorhizobium</taxon>
    </lineage>
</organism>
<gene>
    <name evidence="12" type="ORF">L4923_26115</name>
</gene>
<evidence type="ECO:0000256" key="2">
    <source>
        <dbReference type="ARBA" id="ARBA00001946"/>
    </source>
</evidence>
<evidence type="ECO:0000256" key="3">
    <source>
        <dbReference type="ARBA" id="ARBA00005300"/>
    </source>
</evidence>
<comment type="cofactor">
    <cofactor evidence="2">
        <name>Mg(2+)</name>
        <dbReference type="ChEBI" id="CHEBI:18420"/>
    </cofactor>
</comment>
<evidence type="ECO:0000313" key="13">
    <source>
        <dbReference type="Proteomes" id="UP001201701"/>
    </source>
</evidence>
<evidence type="ECO:0000256" key="9">
    <source>
        <dbReference type="ARBA" id="ARBA00022801"/>
    </source>
</evidence>
<evidence type="ECO:0000313" key="12">
    <source>
        <dbReference type="EMBL" id="MCG7508521.1"/>
    </source>
</evidence>
<evidence type="ECO:0000256" key="10">
    <source>
        <dbReference type="ARBA" id="ARBA00022842"/>
    </source>
</evidence>
<comment type="subunit">
    <text evidence="4">Monomer.</text>
</comment>
<name>A0ABS9QP88_9HYPH</name>
<evidence type="ECO:0000256" key="4">
    <source>
        <dbReference type="ARBA" id="ARBA00011245"/>
    </source>
</evidence>
<evidence type="ECO:0000256" key="6">
    <source>
        <dbReference type="ARBA" id="ARBA00022722"/>
    </source>
</evidence>
<reference evidence="12 13" key="1">
    <citation type="submission" date="2022-02" db="EMBL/GenBank/DDBJ databases">
        <title>Draft genome sequence of Mezorhizobium retamae strain IRAMC:0171 isolated from Retama raetam nodules.</title>
        <authorList>
            <person name="Bengaied R."/>
            <person name="Sbissi I."/>
            <person name="Huber K."/>
            <person name="Ghodbane F."/>
            <person name="Nouioui I."/>
            <person name="Tarhouni M."/>
            <person name="Gtari M."/>
        </authorList>
    </citation>
    <scope>NUCLEOTIDE SEQUENCE [LARGE SCALE GENOMIC DNA]</scope>
    <source>
        <strain evidence="12 13">IRAMC:0171</strain>
    </source>
</reference>
<dbReference type="InterPro" id="IPR036397">
    <property type="entry name" value="RNaseH_sf"/>
</dbReference>
<dbReference type="InterPro" id="IPR022892">
    <property type="entry name" value="RNaseHI"/>
</dbReference>
<dbReference type="InterPro" id="IPR002156">
    <property type="entry name" value="RNaseH_domain"/>
</dbReference>
<dbReference type="RefSeq" id="WP_239370033.1">
    <property type="nucleotide sequence ID" value="NZ_JAKREW010000045.1"/>
</dbReference>
<keyword evidence="7" id="KW-0479">Metal-binding</keyword>
<dbReference type="CDD" id="cd09278">
    <property type="entry name" value="RNase_HI_prokaryote_like"/>
    <property type="match status" value="1"/>
</dbReference>
<dbReference type="SUPFAM" id="SSF53098">
    <property type="entry name" value="Ribonuclease H-like"/>
    <property type="match status" value="1"/>
</dbReference>
<keyword evidence="6" id="KW-0540">Nuclease</keyword>
<keyword evidence="9" id="KW-0378">Hydrolase</keyword>
<accession>A0ABS9QP88</accession>
<sequence length="179" mass="19994">MPLGTVIYCDGACEPNPGAGGWGFVVYQDGVEIHAESSGQVETTNNQMELTGALMALRWLATFTTDPAGIRLFCDSQYVVKGCNEWRHSWKRNGWSKRKPNSPTRAEGEIKNLDLWKQLDAALIALPLTLEWCKGHVGIIGNERADELSLIGRERALEMQEPASMDLIRQQLDYSARGW</sequence>
<dbReference type="Gene3D" id="3.30.420.10">
    <property type="entry name" value="Ribonuclease H-like superfamily/Ribonuclease H"/>
    <property type="match status" value="1"/>
</dbReference>
<dbReference type="PANTHER" id="PTHR10642:SF26">
    <property type="entry name" value="RIBONUCLEASE H1"/>
    <property type="match status" value="1"/>
</dbReference>
<protein>
    <recommendedName>
        <fullName evidence="5">ribonuclease H</fullName>
        <ecNumber evidence="5">3.1.26.4</ecNumber>
    </recommendedName>
</protein>
<keyword evidence="10" id="KW-0460">Magnesium</keyword>
<evidence type="ECO:0000259" key="11">
    <source>
        <dbReference type="PROSITE" id="PS50879"/>
    </source>
</evidence>
<dbReference type="EC" id="3.1.26.4" evidence="5"/>
<dbReference type="InterPro" id="IPR050092">
    <property type="entry name" value="RNase_H"/>
</dbReference>
<comment type="catalytic activity">
    <reaction evidence="1">
        <text>Endonucleolytic cleavage to 5'-phosphomonoester.</text>
        <dbReference type="EC" id="3.1.26.4"/>
    </reaction>
</comment>
<evidence type="ECO:0000256" key="1">
    <source>
        <dbReference type="ARBA" id="ARBA00000077"/>
    </source>
</evidence>
<keyword evidence="13" id="KW-1185">Reference proteome</keyword>
<dbReference type="Proteomes" id="UP001201701">
    <property type="component" value="Unassembled WGS sequence"/>
</dbReference>
<proteinExistence type="inferred from homology"/>
<feature type="domain" description="RNase H type-1" evidence="11">
    <location>
        <begin position="1"/>
        <end position="154"/>
    </location>
</feature>
<evidence type="ECO:0000256" key="8">
    <source>
        <dbReference type="ARBA" id="ARBA00022759"/>
    </source>
</evidence>
<evidence type="ECO:0000256" key="5">
    <source>
        <dbReference type="ARBA" id="ARBA00012180"/>
    </source>
</evidence>
<evidence type="ECO:0000256" key="7">
    <source>
        <dbReference type="ARBA" id="ARBA00022723"/>
    </source>
</evidence>